<proteinExistence type="predicted"/>
<reference evidence="1" key="1">
    <citation type="submission" date="2021-02" db="EMBL/GenBank/DDBJ databases">
        <authorList>
            <consortium name="DOE Joint Genome Institute"/>
            <person name="Ahrendt S."/>
            <person name="Looney B.P."/>
            <person name="Miyauchi S."/>
            <person name="Morin E."/>
            <person name="Drula E."/>
            <person name="Courty P.E."/>
            <person name="Chicoki N."/>
            <person name="Fauchery L."/>
            <person name="Kohler A."/>
            <person name="Kuo A."/>
            <person name="Labutti K."/>
            <person name="Pangilinan J."/>
            <person name="Lipzen A."/>
            <person name="Riley R."/>
            <person name="Andreopoulos W."/>
            <person name="He G."/>
            <person name="Johnson J."/>
            <person name="Barry K.W."/>
            <person name="Grigoriev I.V."/>
            <person name="Nagy L."/>
            <person name="Hibbett D."/>
            <person name="Henrissat B."/>
            <person name="Matheny P.B."/>
            <person name="Labbe J."/>
            <person name="Martin F."/>
        </authorList>
    </citation>
    <scope>NUCLEOTIDE SEQUENCE</scope>
    <source>
        <strain evidence="1">FP105234-sp</strain>
    </source>
</reference>
<evidence type="ECO:0000313" key="1">
    <source>
        <dbReference type="EMBL" id="KAI0038152.1"/>
    </source>
</evidence>
<keyword evidence="2" id="KW-1185">Reference proteome</keyword>
<evidence type="ECO:0000313" key="2">
    <source>
        <dbReference type="Proteomes" id="UP000814033"/>
    </source>
</evidence>
<accession>A0ACB8R2P5</accession>
<name>A0ACB8R2P5_9AGAM</name>
<dbReference type="Proteomes" id="UP000814033">
    <property type="component" value="Unassembled WGS sequence"/>
</dbReference>
<dbReference type="EMBL" id="MU276579">
    <property type="protein sequence ID" value="KAI0038152.1"/>
    <property type="molecule type" value="Genomic_DNA"/>
</dbReference>
<protein>
    <submittedName>
        <fullName evidence="1">Uncharacterized protein</fullName>
    </submittedName>
</protein>
<reference evidence="1" key="2">
    <citation type="journal article" date="2022" name="New Phytol.">
        <title>Evolutionary transition to the ectomycorrhizal habit in the genomes of a hyperdiverse lineage of mushroom-forming fungi.</title>
        <authorList>
            <person name="Looney B."/>
            <person name="Miyauchi S."/>
            <person name="Morin E."/>
            <person name="Drula E."/>
            <person name="Courty P.E."/>
            <person name="Kohler A."/>
            <person name="Kuo A."/>
            <person name="LaButti K."/>
            <person name="Pangilinan J."/>
            <person name="Lipzen A."/>
            <person name="Riley R."/>
            <person name="Andreopoulos W."/>
            <person name="He G."/>
            <person name="Johnson J."/>
            <person name="Nolan M."/>
            <person name="Tritt A."/>
            <person name="Barry K.W."/>
            <person name="Grigoriev I.V."/>
            <person name="Nagy L.G."/>
            <person name="Hibbett D."/>
            <person name="Henrissat B."/>
            <person name="Matheny P.B."/>
            <person name="Labbe J."/>
            <person name="Martin F.M."/>
        </authorList>
    </citation>
    <scope>NUCLEOTIDE SEQUENCE</scope>
    <source>
        <strain evidence="1">FP105234-sp</strain>
    </source>
</reference>
<gene>
    <name evidence="1" type="ORF">FA95DRAFT_1286031</name>
</gene>
<comment type="caution">
    <text evidence="1">The sequence shown here is derived from an EMBL/GenBank/DDBJ whole genome shotgun (WGS) entry which is preliminary data.</text>
</comment>
<sequence>MSSRVKTKIASTAHGKGMRSPARSQSSDGHLRRPLSSSTFFAGAILVSGELYTPFAQQILSLQHRSQACLRHYVTSPASPPHSGDLRKRRRYSVAAILILETISSTWGWTKTG</sequence>
<organism evidence="1 2">
    <name type="scientific">Auriscalpium vulgare</name>
    <dbReference type="NCBI Taxonomy" id="40419"/>
    <lineage>
        <taxon>Eukaryota</taxon>
        <taxon>Fungi</taxon>
        <taxon>Dikarya</taxon>
        <taxon>Basidiomycota</taxon>
        <taxon>Agaricomycotina</taxon>
        <taxon>Agaricomycetes</taxon>
        <taxon>Russulales</taxon>
        <taxon>Auriscalpiaceae</taxon>
        <taxon>Auriscalpium</taxon>
    </lineage>
</organism>